<reference evidence="3 4" key="1">
    <citation type="submission" date="2019-11" db="EMBL/GenBank/DDBJ databases">
        <title>Genome sequences of 17 halophilic strains isolated from different environments.</title>
        <authorList>
            <person name="Furrow R.E."/>
        </authorList>
    </citation>
    <scope>NUCLEOTIDE SEQUENCE [LARGE SCALE GENOMIC DNA]</scope>
    <source>
        <strain evidence="3 4">22502_06_Cabo</strain>
    </source>
</reference>
<dbReference type="AlphaFoldDB" id="A0A6B1IPS9"/>
<feature type="compositionally biased region" description="Low complexity" evidence="1">
    <location>
        <begin position="89"/>
        <end position="106"/>
    </location>
</feature>
<evidence type="ECO:0000259" key="2">
    <source>
        <dbReference type="Pfam" id="PF01402"/>
    </source>
</evidence>
<feature type="compositionally biased region" description="Polar residues" evidence="1">
    <location>
        <begin position="107"/>
        <end position="121"/>
    </location>
</feature>
<evidence type="ECO:0000313" key="3">
    <source>
        <dbReference type="EMBL" id="MYL68599.1"/>
    </source>
</evidence>
<dbReference type="InterPro" id="IPR010985">
    <property type="entry name" value="Ribbon_hlx_hlx"/>
</dbReference>
<dbReference type="EMBL" id="WMFC01000017">
    <property type="protein sequence ID" value="MYL68599.1"/>
    <property type="molecule type" value="Genomic_DNA"/>
</dbReference>
<dbReference type="CDD" id="cd22231">
    <property type="entry name" value="RHH_NikR_HicB-like"/>
    <property type="match status" value="1"/>
</dbReference>
<dbReference type="Gene3D" id="1.10.1220.10">
    <property type="entry name" value="Met repressor-like"/>
    <property type="match status" value="1"/>
</dbReference>
<comment type="caution">
    <text evidence="3">The sequence shown here is derived from an EMBL/GenBank/DDBJ whole genome shotgun (WGS) entry which is preliminary data.</text>
</comment>
<dbReference type="RefSeq" id="WP_137705589.1">
    <property type="nucleotide sequence ID" value="NZ_WMFC01000017.1"/>
</dbReference>
<dbReference type="GO" id="GO:0006355">
    <property type="term" value="P:regulation of DNA-templated transcription"/>
    <property type="evidence" value="ECO:0007669"/>
    <property type="project" value="InterPro"/>
</dbReference>
<proteinExistence type="predicted"/>
<dbReference type="Pfam" id="PF01402">
    <property type="entry name" value="RHH_1"/>
    <property type="match status" value="1"/>
</dbReference>
<feature type="domain" description="Ribbon-helix-helix protein CopG" evidence="2">
    <location>
        <begin position="3"/>
        <end position="38"/>
    </location>
</feature>
<name>A0A6B1IPS9_9EURY</name>
<accession>A0A6B1IPS9</accession>
<dbReference type="InterPro" id="IPR002145">
    <property type="entry name" value="CopG"/>
</dbReference>
<evidence type="ECO:0000256" key="1">
    <source>
        <dbReference type="SAM" id="MobiDB-lite"/>
    </source>
</evidence>
<protein>
    <submittedName>
        <fullName evidence="3">Ribbon-helix-helix protein, CopG family</fullName>
    </submittedName>
</protein>
<dbReference type="Proteomes" id="UP000452321">
    <property type="component" value="Unassembled WGS sequence"/>
</dbReference>
<gene>
    <name evidence="3" type="ORF">GLW30_12760</name>
</gene>
<dbReference type="InterPro" id="IPR013321">
    <property type="entry name" value="Arc_rbn_hlx_hlx"/>
</dbReference>
<feature type="region of interest" description="Disordered" evidence="1">
    <location>
        <begin position="80"/>
        <end position="135"/>
    </location>
</feature>
<sequence>MEPITLRLPSDLLETLDTEAEDVGFSSRSEYIRHLLQNRDKIVSATLIETDQTTSGIEDLEQLGELSRQVSDLEERLASLEGDVDEIRSAPAEGRSSSGSSAPSEPQDSGGSPTEAVSPSLEQWLEDQGPQSEDARSIILEAARILEEEGRLSASDLRERLYEQYPDTYSSAGTLWSSTIERFYKEAPGFGRPEYGTYAFDGENLEE</sequence>
<organism evidence="3 4">
    <name type="scientific">Halorubrum distributum</name>
    <dbReference type="NCBI Taxonomy" id="29283"/>
    <lineage>
        <taxon>Archaea</taxon>
        <taxon>Methanobacteriati</taxon>
        <taxon>Methanobacteriota</taxon>
        <taxon>Stenosarchaea group</taxon>
        <taxon>Halobacteria</taxon>
        <taxon>Halobacteriales</taxon>
        <taxon>Haloferacaceae</taxon>
        <taxon>Halorubrum</taxon>
        <taxon>Halorubrum distributum group</taxon>
    </lineage>
</organism>
<evidence type="ECO:0000313" key="4">
    <source>
        <dbReference type="Proteomes" id="UP000452321"/>
    </source>
</evidence>
<dbReference type="SUPFAM" id="SSF47598">
    <property type="entry name" value="Ribbon-helix-helix"/>
    <property type="match status" value="1"/>
</dbReference>